<accession>A0A4R1MY30</accession>
<dbReference type="AlphaFoldDB" id="A0A4R1MY30"/>
<dbReference type="InterPro" id="IPR014016">
    <property type="entry name" value="UvrD-like_ATP-bd"/>
</dbReference>
<dbReference type="GO" id="GO:0005829">
    <property type="term" value="C:cytosol"/>
    <property type="evidence" value="ECO:0007669"/>
    <property type="project" value="TreeGrafter"/>
</dbReference>
<gene>
    <name evidence="7" type="ORF">EDC19_0606</name>
</gene>
<name>A0A4R1MY30_9FIRM</name>
<dbReference type="OrthoDB" id="9787585at2"/>
<dbReference type="PANTHER" id="PTHR11070:SF17">
    <property type="entry name" value="DNA HELICASE IV"/>
    <property type="match status" value="1"/>
</dbReference>
<keyword evidence="8" id="KW-1185">Reference proteome</keyword>
<dbReference type="PANTHER" id="PTHR11070">
    <property type="entry name" value="UVRD / RECB / PCRA DNA HELICASE FAMILY MEMBER"/>
    <property type="match status" value="1"/>
</dbReference>
<sequence length="754" mass="87812">MLRDKTSELKSEKERLGYTVNYMKDIINATEEYKKNFKENIKDAYVHLDYLDSSQSYISIMVNSNFLENAMKNHDNYKKAIKKPYFARIDIQSKKKQSPEIFYIGKISLFKDEDNSPLVIDWRSPLASVYYDGRLGEVSYESPSGEQIVDLKLKRQFTIQDGELEDYMDIDMTANDNFLQAVLEENADDKLKDIASTIQAEQNKVIRAELKKPLIVQGVAGSGKTTIALHRIAYFIYTYEDILDPENFMIIAPNKLFINYISEVLPELGVEDVKQTTYIELMKDFIGFSFKVENPFENMELLIQKDTTKDVDLLKWLLSFKGSLDIKEMMDQYVEDLELDFVPKADFALQEHIIMKHTDLNKMFLEDLKGTPLFKRVDQIKQNLRHKFNGVKKTILKETEEQYDFKIQSIRDTEAETEERRQKILSLIEARDKKLESLKKDSRTLVNHYIKQFPKTKLLEYYKDLFGDADCLRKYMRADMSDNQVKYFSEYVKKAIAKKSFDLEDLTALSYLQYKIFGFDKKFDIKNVVIDEAQDYSPLQIYTLKKIFNTNMFTLLGDLSQGIYSYRGINDWKEITENVFENKADYMSLVQSYRTTIEIMNQANHIIGKLDHTLDLAKPVIRHGKEPLIMELDNKQKVLDSIYKEILETKKAYSSIAIIGKTVEECKIIQKELKNRGLQDIHILEEDQDNYGAGITIVPSYLAKGLEFDVVIVATLNENYSMNELDLKLLYVALTRALHRLYILGITGSIKAIH</sequence>
<keyword evidence="4 5" id="KW-0067">ATP-binding</keyword>
<dbReference type="NCBIfam" id="NF041464">
    <property type="entry name" value="HelD_BACSU"/>
    <property type="match status" value="1"/>
</dbReference>
<evidence type="ECO:0000256" key="4">
    <source>
        <dbReference type="ARBA" id="ARBA00022840"/>
    </source>
</evidence>
<keyword evidence="2 5" id="KW-0378">Hydrolase</keyword>
<dbReference type="GO" id="GO:0003677">
    <property type="term" value="F:DNA binding"/>
    <property type="evidence" value="ECO:0007669"/>
    <property type="project" value="InterPro"/>
</dbReference>
<dbReference type="GO" id="GO:0000725">
    <property type="term" value="P:recombinational repair"/>
    <property type="evidence" value="ECO:0007669"/>
    <property type="project" value="TreeGrafter"/>
</dbReference>
<comment type="caution">
    <text evidence="7">The sequence shown here is derived from an EMBL/GenBank/DDBJ whole genome shotgun (WGS) entry which is preliminary data.</text>
</comment>
<dbReference type="Pfam" id="PF13538">
    <property type="entry name" value="UvrD_C_2"/>
    <property type="match status" value="1"/>
</dbReference>
<evidence type="ECO:0000313" key="7">
    <source>
        <dbReference type="EMBL" id="TCK98188.1"/>
    </source>
</evidence>
<dbReference type="SUPFAM" id="SSF52540">
    <property type="entry name" value="P-loop containing nucleoside triphosphate hydrolases"/>
    <property type="match status" value="1"/>
</dbReference>
<dbReference type="PROSITE" id="PS51198">
    <property type="entry name" value="UVRD_HELICASE_ATP_BIND"/>
    <property type="match status" value="1"/>
</dbReference>
<evidence type="ECO:0000259" key="6">
    <source>
        <dbReference type="PROSITE" id="PS51198"/>
    </source>
</evidence>
<keyword evidence="1 5" id="KW-0547">Nucleotide-binding</keyword>
<evidence type="ECO:0000256" key="1">
    <source>
        <dbReference type="ARBA" id="ARBA00022741"/>
    </source>
</evidence>
<dbReference type="Gene3D" id="3.40.50.300">
    <property type="entry name" value="P-loop containing nucleotide triphosphate hydrolases"/>
    <property type="match status" value="2"/>
</dbReference>
<protein>
    <submittedName>
        <fullName evidence="7">DNA helicase-2/ATP-dependent DNA helicase PcrA</fullName>
    </submittedName>
</protein>
<dbReference type="GO" id="GO:0005524">
    <property type="term" value="F:ATP binding"/>
    <property type="evidence" value="ECO:0007669"/>
    <property type="project" value="UniProtKB-UniRule"/>
</dbReference>
<dbReference type="GO" id="GO:0043138">
    <property type="term" value="F:3'-5' DNA helicase activity"/>
    <property type="evidence" value="ECO:0007669"/>
    <property type="project" value="TreeGrafter"/>
</dbReference>
<dbReference type="RefSeq" id="WP_132280316.1">
    <property type="nucleotide sequence ID" value="NZ_SMGQ01000011.1"/>
</dbReference>
<dbReference type="InterPro" id="IPR027785">
    <property type="entry name" value="UvrD-like_helicase_C"/>
</dbReference>
<dbReference type="Proteomes" id="UP000294545">
    <property type="component" value="Unassembled WGS sequence"/>
</dbReference>
<organism evidence="7 8">
    <name type="scientific">Natranaerovirga hydrolytica</name>
    <dbReference type="NCBI Taxonomy" id="680378"/>
    <lineage>
        <taxon>Bacteria</taxon>
        <taxon>Bacillati</taxon>
        <taxon>Bacillota</taxon>
        <taxon>Clostridia</taxon>
        <taxon>Lachnospirales</taxon>
        <taxon>Natranaerovirgaceae</taxon>
        <taxon>Natranaerovirga</taxon>
    </lineage>
</organism>
<dbReference type="EMBL" id="SMGQ01000011">
    <property type="protein sequence ID" value="TCK98188.1"/>
    <property type="molecule type" value="Genomic_DNA"/>
</dbReference>
<evidence type="ECO:0000256" key="5">
    <source>
        <dbReference type="PROSITE-ProRule" id="PRU00560"/>
    </source>
</evidence>
<dbReference type="InterPro" id="IPR027417">
    <property type="entry name" value="P-loop_NTPase"/>
</dbReference>
<evidence type="ECO:0000256" key="3">
    <source>
        <dbReference type="ARBA" id="ARBA00022806"/>
    </source>
</evidence>
<evidence type="ECO:0000256" key="2">
    <source>
        <dbReference type="ARBA" id="ARBA00022801"/>
    </source>
</evidence>
<proteinExistence type="predicted"/>
<dbReference type="GO" id="GO:0016787">
    <property type="term" value="F:hydrolase activity"/>
    <property type="evidence" value="ECO:0007669"/>
    <property type="project" value="UniProtKB-UniRule"/>
</dbReference>
<feature type="domain" description="UvrD-like helicase ATP-binding" evidence="6">
    <location>
        <begin position="197"/>
        <end position="596"/>
    </location>
</feature>
<keyword evidence="3 5" id="KW-0347">Helicase</keyword>
<dbReference type="InterPro" id="IPR048228">
    <property type="entry name" value="HelD_bacillota"/>
</dbReference>
<reference evidence="7 8" key="1">
    <citation type="submission" date="2019-03" db="EMBL/GenBank/DDBJ databases">
        <title>Genomic Encyclopedia of Type Strains, Phase IV (KMG-IV): sequencing the most valuable type-strain genomes for metagenomic binning, comparative biology and taxonomic classification.</title>
        <authorList>
            <person name="Goeker M."/>
        </authorList>
    </citation>
    <scope>NUCLEOTIDE SEQUENCE [LARGE SCALE GENOMIC DNA]</scope>
    <source>
        <strain evidence="7 8">DSM 24176</strain>
    </source>
</reference>
<evidence type="ECO:0000313" key="8">
    <source>
        <dbReference type="Proteomes" id="UP000294545"/>
    </source>
</evidence>
<dbReference type="Pfam" id="PF00580">
    <property type="entry name" value="UvrD-helicase"/>
    <property type="match status" value="1"/>
</dbReference>
<dbReference type="InterPro" id="IPR000212">
    <property type="entry name" value="DNA_helicase_UvrD/REP"/>
</dbReference>
<feature type="binding site" evidence="5">
    <location>
        <begin position="218"/>
        <end position="225"/>
    </location>
    <ligand>
        <name>ATP</name>
        <dbReference type="ChEBI" id="CHEBI:30616"/>
    </ligand>
</feature>